<gene>
    <name evidence="3" type="ORF">LXD69_16965</name>
</gene>
<accession>A0ABY4HN93</accession>
<dbReference type="Pfam" id="PF06114">
    <property type="entry name" value="Peptidase_M78"/>
    <property type="match status" value="1"/>
</dbReference>
<dbReference type="Gene3D" id="1.10.10.2910">
    <property type="match status" value="1"/>
</dbReference>
<evidence type="ECO:0000313" key="3">
    <source>
        <dbReference type="EMBL" id="UOX33712.1"/>
    </source>
</evidence>
<dbReference type="PANTHER" id="PTHR43236">
    <property type="entry name" value="ANTITOXIN HIGA1"/>
    <property type="match status" value="1"/>
</dbReference>
<feature type="domain" description="Cyclodeaminase/cyclohydrolase" evidence="1">
    <location>
        <begin position="9"/>
        <end position="186"/>
    </location>
</feature>
<evidence type="ECO:0000313" key="4">
    <source>
        <dbReference type="Proteomes" id="UP000830454"/>
    </source>
</evidence>
<dbReference type="PANTHER" id="PTHR43236:SF1">
    <property type="entry name" value="BLL7220 PROTEIN"/>
    <property type="match status" value="1"/>
</dbReference>
<dbReference type="InterPro" id="IPR010359">
    <property type="entry name" value="IrrE_HExxH"/>
</dbReference>
<dbReference type="Gene3D" id="1.20.120.680">
    <property type="entry name" value="Formiminotetrahydrofolate cyclodeaminase monomer, up-and-down helical bundle"/>
    <property type="match status" value="1"/>
</dbReference>
<name>A0ABY4HN93_9FLAO</name>
<dbReference type="SUPFAM" id="SSF101262">
    <property type="entry name" value="Methenyltetrahydrofolate cyclohydrolase-like"/>
    <property type="match status" value="1"/>
</dbReference>
<keyword evidence="4" id="KW-1185">Reference proteome</keyword>
<dbReference type="Proteomes" id="UP000830454">
    <property type="component" value="Chromosome"/>
</dbReference>
<evidence type="ECO:0000259" key="2">
    <source>
        <dbReference type="Pfam" id="PF06114"/>
    </source>
</evidence>
<reference evidence="3" key="2">
    <citation type="submission" date="2022-04" db="EMBL/GenBank/DDBJ databases">
        <title>Complete Genome Sequence of Flavobacterium sediminilitoris YSM-43, Isolated from a Tidal Sediment.</title>
        <authorList>
            <person name="Lee P.A."/>
        </authorList>
    </citation>
    <scope>NUCLEOTIDE SEQUENCE</scope>
    <source>
        <strain evidence="3">YSM-43</strain>
    </source>
</reference>
<dbReference type="RefSeq" id="WP_246916245.1">
    <property type="nucleotide sequence ID" value="NZ_CP090145.1"/>
</dbReference>
<dbReference type="Pfam" id="PF04961">
    <property type="entry name" value="FTCD_C"/>
    <property type="match status" value="1"/>
</dbReference>
<organism evidence="3 4">
    <name type="scientific">Flavobacterium sediminilitoris</name>
    <dbReference type="NCBI Taxonomy" id="2024526"/>
    <lineage>
        <taxon>Bacteria</taxon>
        <taxon>Pseudomonadati</taxon>
        <taxon>Bacteroidota</taxon>
        <taxon>Flavobacteriia</taxon>
        <taxon>Flavobacteriales</taxon>
        <taxon>Flavobacteriaceae</taxon>
        <taxon>Flavobacterium</taxon>
    </lineage>
</organism>
<dbReference type="InterPro" id="IPR007044">
    <property type="entry name" value="Cyclodeamin/CycHdrlase"/>
</dbReference>
<dbReference type="InterPro" id="IPR052345">
    <property type="entry name" value="Rad_response_metalloprotease"/>
</dbReference>
<protein>
    <submittedName>
        <fullName evidence="3">Cyclodeaminase/cyclohydrolase family protein</fullName>
    </submittedName>
</protein>
<reference evidence="3" key="1">
    <citation type="submission" date="2021-12" db="EMBL/GenBank/DDBJ databases">
        <authorList>
            <person name="Cha I.-T."/>
            <person name="Lee K.-E."/>
            <person name="Park S.-J."/>
        </authorList>
    </citation>
    <scope>NUCLEOTIDE SEQUENCE</scope>
    <source>
        <strain evidence="3">YSM-43</strain>
    </source>
</reference>
<evidence type="ECO:0000259" key="1">
    <source>
        <dbReference type="Pfam" id="PF04961"/>
    </source>
</evidence>
<dbReference type="EMBL" id="CP090145">
    <property type="protein sequence ID" value="UOX33712.1"/>
    <property type="molecule type" value="Genomic_DNA"/>
</dbReference>
<dbReference type="InterPro" id="IPR036178">
    <property type="entry name" value="Formintransfe-cycloase-like_sf"/>
</dbReference>
<sequence>METNLLEKTVNELMEKFGAGNHKPGSGSAAAFQGMVSAKLISTVISLTLDVKRRDLYYNHINVLLDFHKDIEERIYPQLTELFKSDSIQFDKTIKSRIARDKEKDEITKNQLRRQALADLKVSIEIPFQIATLCKELAIMSAYVFDNGFKSARGDSQVGLSGAVSAFAGCLAIIRLNVLSFNSDEYEYTKSVVSQVDNLYNDYKELILLADSKIEILREEFEIKIPLFEGINTLIQKARASKGAEVENCVRELQTLIWNNKHLLWKKNIPTNPLEILRPDYILKSALGYDFISSSTYGVLINEDKSIKVAGIIDQPNKIVAVSNGFPKEVQNFTAAHELGHAILHEQSILHRDIPVDTSGKRNSRDRVEIQADAFATYFLMPTKLVKKEFEKRYSTKAFKINEEIAFKFGGRSITDLKKECKNIRSLSRKLASTELYDSNNFISLAKQFNVSIEAMAIRLEELNLVQY</sequence>
<proteinExistence type="predicted"/>
<feature type="domain" description="IrrE N-terminal-like" evidence="2">
    <location>
        <begin position="314"/>
        <end position="397"/>
    </location>
</feature>